<dbReference type="Proteomes" id="UP000814033">
    <property type="component" value="Unassembled WGS sequence"/>
</dbReference>
<dbReference type="EMBL" id="MU275851">
    <property type="protein sequence ID" value="KAI0051633.1"/>
    <property type="molecule type" value="Genomic_DNA"/>
</dbReference>
<name>A0ACB8S698_9AGAM</name>
<sequence length="298" mass="32286">MESDTDDTQWEYDTVRSRALSVHGGISEDAATIRPPNAKLPASLRLLFEDDNTSSPDPYRIPGFAAGSPLPKDAILQNLAPPISVSSSATSRDRSAVRRGLVTNGSFDDGPNLSKASFAFPPRADSRGRSRLGTGASAPEDENFPDTPLVHARDRHLGVPSRGPSPTEASPAQSHLLAGRDPSRAGFSYKDVRSSKGFSDIAIPLSSTPSDVDVVSDATMRRPASRNLPAHNDIGQIPLPLDCRHGRLHSAARTTEPRLRMPVPPVFPCLHNHFTTRRIRWTYPSRLVPPAGLPFLAW</sequence>
<evidence type="ECO:0000313" key="2">
    <source>
        <dbReference type="Proteomes" id="UP000814033"/>
    </source>
</evidence>
<protein>
    <submittedName>
        <fullName evidence="1">Uncharacterized protein</fullName>
    </submittedName>
</protein>
<proteinExistence type="predicted"/>
<accession>A0ACB8S698</accession>
<comment type="caution">
    <text evidence="1">The sequence shown here is derived from an EMBL/GenBank/DDBJ whole genome shotgun (WGS) entry which is preliminary data.</text>
</comment>
<evidence type="ECO:0000313" key="1">
    <source>
        <dbReference type="EMBL" id="KAI0051633.1"/>
    </source>
</evidence>
<organism evidence="1 2">
    <name type="scientific">Auriscalpium vulgare</name>
    <dbReference type="NCBI Taxonomy" id="40419"/>
    <lineage>
        <taxon>Eukaryota</taxon>
        <taxon>Fungi</taxon>
        <taxon>Dikarya</taxon>
        <taxon>Basidiomycota</taxon>
        <taxon>Agaricomycotina</taxon>
        <taxon>Agaricomycetes</taxon>
        <taxon>Russulales</taxon>
        <taxon>Auriscalpiaceae</taxon>
        <taxon>Auriscalpium</taxon>
    </lineage>
</organism>
<reference evidence="1" key="2">
    <citation type="journal article" date="2022" name="New Phytol.">
        <title>Evolutionary transition to the ectomycorrhizal habit in the genomes of a hyperdiverse lineage of mushroom-forming fungi.</title>
        <authorList>
            <person name="Looney B."/>
            <person name="Miyauchi S."/>
            <person name="Morin E."/>
            <person name="Drula E."/>
            <person name="Courty P.E."/>
            <person name="Kohler A."/>
            <person name="Kuo A."/>
            <person name="LaButti K."/>
            <person name="Pangilinan J."/>
            <person name="Lipzen A."/>
            <person name="Riley R."/>
            <person name="Andreopoulos W."/>
            <person name="He G."/>
            <person name="Johnson J."/>
            <person name="Nolan M."/>
            <person name="Tritt A."/>
            <person name="Barry K.W."/>
            <person name="Grigoriev I.V."/>
            <person name="Nagy L.G."/>
            <person name="Hibbett D."/>
            <person name="Henrissat B."/>
            <person name="Matheny P.B."/>
            <person name="Labbe J."/>
            <person name="Martin F.M."/>
        </authorList>
    </citation>
    <scope>NUCLEOTIDE SEQUENCE</scope>
    <source>
        <strain evidence="1">FP105234-sp</strain>
    </source>
</reference>
<keyword evidence="2" id="KW-1185">Reference proteome</keyword>
<reference evidence="1" key="1">
    <citation type="submission" date="2021-02" db="EMBL/GenBank/DDBJ databases">
        <authorList>
            <consortium name="DOE Joint Genome Institute"/>
            <person name="Ahrendt S."/>
            <person name="Looney B.P."/>
            <person name="Miyauchi S."/>
            <person name="Morin E."/>
            <person name="Drula E."/>
            <person name="Courty P.E."/>
            <person name="Chicoki N."/>
            <person name="Fauchery L."/>
            <person name="Kohler A."/>
            <person name="Kuo A."/>
            <person name="Labutti K."/>
            <person name="Pangilinan J."/>
            <person name="Lipzen A."/>
            <person name="Riley R."/>
            <person name="Andreopoulos W."/>
            <person name="He G."/>
            <person name="Johnson J."/>
            <person name="Barry K.W."/>
            <person name="Grigoriev I.V."/>
            <person name="Nagy L."/>
            <person name="Hibbett D."/>
            <person name="Henrissat B."/>
            <person name="Matheny P.B."/>
            <person name="Labbe J."/>
            <person name="Martin F."/>
        </authorList>
    </citation>
    <scope>NUCLEOTIDE SEQUENCE</scope>
    <source>
        <strain evidence="1">FP105234-sp</strain>
    </source>
</reference>
<gene>
    <name evidence="1" type="ORF">FA95DRAFT_244159</name>
</gene>